<dbReference type="InterPro" id="IPR014729">
    <property type="entry name" value="Rossmann-like_a/b/a_fold"/>
</dbReference>
<dbReference type="AlphaFoldDB" id="A0A378A3J0"/>
<evidence type="ECO:0000259" key="1">
    <source>
        <dbReference type="SMART" id="SM00470"/>
    </source>
</evidence>
<dbReference type="EMBL" id="UGMA01000005">
    <property type="protein sequence ID" value="STU96981.1"/>
    <property type="molecule type" value="Genomic_DNA"/>
</dbReference>
<protein>
    <submittedName>
        <fullName evidence="2">Co-activator of prophage gene expression IbrA</fullName>
    </submittedName>
</protein>
<evidence type="ECO:0000313" key="2">
    <source>
        <dbReference type="EMBL" id="STU96981.1"/>
    </source>
</evidence>
<dbReference type="PANTHER" id="PTHR30083">
    <property type="entry name" value="TRANSCRIPTIONAL REGULATOR-RELATED"/>
    <property type="match status" value="1"/>
</dbReference>
<gene>
    <name evidence="2" type="ORF">NCTC9504_04725</name>
</gene>
<name>A0A378A3J0_KLEPN</name>
<reference evidence="2 3" key="1">
    <citation type="submission" date="2018-06" db="EMBL/GenBank/DDBJ databases">
        <authorList>
            <consortium name="Pathogen Informatics"/>
            <person name="Doyle S."/>
        </authorList>
    </citation>
    <scope>NUCLEOTIDE SEQUENCE [LARGE SCALE GENOMIC DNA]</scope>
    <source>
        <strain evidence="2 3">NCTC9504</strain>
    </source>
</reference>
<feature type="domain" description="ParB-like N-terminal" evidence="1">
    <location>
        <begin position="390"/>
        <end position="488"/>
    </location>
</feature>
<dbReference type="Pfam" id="PF01507">
    <property type="entry name" value="PAPS_reduct"/>
    <property type="match status" value="1"/>
</dbReference>
<accession>A0A378A3J0</accession>
<proteinExistence type="predicted"/>
<dbReference type="InterPro" id="IPR036086">
    <property type="entry name" value="ParB/Sulfiredoxin_sf"/>
</dbReference>
<dbReference type="SUPFAM" id="SSF110849">
    <property type="entry name" value="ParB/Sulfiredoxin"/>
    <property type="match status" value="1"/>
</dbReference>
<dbReference type="InterPro" id="IPR003115">
    <property type="entry name" value="ParB_N"/>
</dbReference>
<dbReference type="PANTHER" id="PTHR30083:SF0">
    <property type="entry name" value="3'-PHOSPHOADENOSINE 5'-PHOSPHOSULFATE SULFOTRANSFERASE (PAPS REDUCTASE)_FAD SYNTHETASE"/>
    <property type="match status" value="1"/>
</dbReference>
<dbReference type="Gene3D" id="3.90.1530.10">
    <property type="entry name" value="Conserved hypothetical protein from pyrococcus furiosus pfu- 392566-001, ParB domain"/>
    <property type="match status" value="1"/>
</dbReference>
<dbReference type="CDD" id="cd16397">
    <property type="entry name" value="IbrB_like"/>
    <property type="match status" value="1"/>
</dbReference>
<dbReference type="SUPFAM" id="SSF52402">
    <property type="entry name" value="Adenine nucleotide alpha hydrolases-like"/>
    <property type="match status" value="1"/>
</dbReference>
<organism evidence="2 3">
    <name type="scientific">Klebsiella pneumoniae subsp. pneumoniae</name>
    <dbReference type="NCBI Taxonomy" id="72407"/>
    <lineage>
        <taxon>Bacteria</taxon>
        <taxon>Pseudomonadati</taxon>
        <taxon>Pseudomonadota</taxon>
        <taxon>Gammaproteobacteria</taxon>
        <taxon>Enterobacterales</taxon>
        <taxon>Enterobacteriaceae</taxon>
        <taxon>Klebsiella/Raoultella group</taxon>
        <taxon>Klebsiella</taxon>
        <taxon>Klebsiella pneumoniae complex</taxon>
    </lineage>
</organism>
<dbReference type="Gene3D" id="3.40.50.620">
    <property type="entry name" value="HUPs"/>
    <property type="match status" value="1"/>
</dbReference>
<dbReference type="SMART" id="SM00470">
    <property type="entry name" value="ParB"/>
    <property type="match status" value="1"/>
</dbReference>
<dbReference type="Proteomes" id="UP000254020">
    <property type="component" value="Unassembled WGS sequence"/>
</dbReference>
<dbReference type="GO" id="GO:0003824">
    <property type="term" value="F:catalytic activity"/>
    <property type="evidence" value="ECO:0007669"/>
    <property type="project" value="InterPro"/>
</dbReference>
<dbReference type="Pfam" id="PF11922">
    <property type="entry name" value="DUF3440"/>
    <property type="match status" value="2"/>
</dbReference>
<dbReference type="GO" id="GO:0071453">
    <property type="term" value="P:cellular response to oxygen levels"/>
    <property type="evidence" value="ECO:0007669"/>
    <property type="project" value="TreeGrafter"/>
</dbReference>
<dbReference type="InterPro" id="IPR002500">
    <property type="entry name" value="PAPS_reduct_dom"/>
</dbReference>
<sequence>MLFIDWEAQFSCTIAHCEKLRALYADVIETFYWVALPLTTQNALTQYKPQWQCWEPGTEWVRQPPPWAITHPGYFSFYQPGMSFEAFVSHFAEWFSQRRPAAVLVGIRADESLNRFMTISSQRKQRFADDKPWTTSAPGGHAWYIYPLYDWKTADIWTWFAKSGEPYNPLYDLMYQAGVPLRYMRICEPFGPEQRQGLWLYHVLEPERWAAMCQRVSGAHSGGVYAGHDNQFYGHRKIDKPDHLTWKSYALFLLDSMPETTAEHYRNKIAVYLRWYQKKGMEDIPDTQPADIGTKDIPSWRRVCKVLLNNDYWCRQLSFSQPKAATISATVNAWKNIANNGDIMQQQLTQALEAYLQKLDDEARIEAINAFRQVLHHYSPFRSQPVDCVLWVKQELVAPNDYNPNNVAPPEKRLLQTSLEADGFTQPVVVIQQRPQAYTIVDGFHRHELACSKAALKKTLKGYLPVTCLTSEAASRDGLMAATIHHNRARGRHQIHAMSEIVRELTRLGWTPQKIGKELGMDADEVLRLKQISGLTEMFAGRQFSQAWTIK</sequence>
<evidence type="ECO:0000313" key="3">
    <source>
        <dbReference type="Proteomes" id="UP000254020"/>
    </source>
</evidence>
<dbReference type="InterPro" id="IPR021845">
    <property type="entry name" value="DUF3440"/>
</dbReference>